<organism evidence="1 2">
    <name type="scientific">Diversispora epigaea</name>
    <dbReference type="NCBI Taxonomy" id="1348612"/>
    <lineage>
        <taxon>Eukaryota</taxon>
        <taxon>Fungi</taxon>
        <taxon>Fungi incertae sedis</taxon>
        <taxon>Mucoromycota</taxon>
        <taxon>Glomeromycotina</taxon>
        <taxon>Glomeromycetes</taxon>
        <taxon>Diversisporales</taxon>
        <taxon>Diversisporaceae</taxon>
        <taxon>Diversispora</taxon>
    </lineage>
</organism>
<evidence type="ECO:0000313" key="1">
    <source>
        <dbReference type="EMBL" id="RHZ84944.1"/>
    </source>
</evidence>
<sequence>MKHPQYGRAHQLMEFCRDTLCSAIIDTLKIEHNASQIDEEKLKQKFKSPWHPSIYSCISILNFRGLVKMKFEKLTVKENDMELFIFCRQFIPFLPDLKNDLNYSTPYTPKDGS</sequence>
<accession>A0A397JIH1</accession>
<proteinExistence type="predicted"/>
<dbReference type="AlphaFoldDB" id="A0A397JIH1"/>
<protein>
    <submittedName>
        <fullName evidence="1">Uncharacterized protein</fullName>
    </submittedName>
</protein>
<comment type="caution">
    <text evidence="1">The sequence shown here is derived from an EMBL/GenBank/DDBJ whole genome shotgun (WGS) entry which is preliminary data.</text>
</comment>
<gene>
    <name evidence="1" type="ORF">Glove_74g265</name>
</gene>
<name>A0A397JIH1_9GLOM</name>
<dbReference type="OrthoDB" id="2376527at2759"/>
<evidence type="ECO:0000313" key="2">
    <source>
        <dbReference type="Proteomes" id="UP000266861"/>
    </source>
</evidence>
<dbReference type="Proteomes" id="UP000266861">
    <property type="component" value="Unassembled WGS sequence"/>
</dbReference>
<reference evidence="1 2" key="1">
    <citation type="submission" date="2018-08" db="EMBL/GenBank/DDBJ databases">
        <title>Genome and evolution of the arbuscular mycorrhizal fungus Diversispora epigaea (formerly Glomus versiforme) and its bacterial endosymbionts.</title>
        <authorList>
            <person name="Sun X."/>
            <person name="Fei Z."/>
            <person name="Harrison M."/>
        </authorList>
    </citation>
    <scope>NUCLEOTIDE SEQUENCE [LARGE SCALE GENOMIC DNA]</scope>
    <source>
        <strain evidence="1 2">IT104</strain>
    </source>
</reference>
<keyword evidence="2" id="KW-1185">Reference proteome</keyword>
<dbReference type="EMBL" id="PQFF01000070">
    <property type="protein sequence ID" value="RHZ84944.1"/>
    <property type="molecule type" value="Genomic_DNA"/>
</dbReference>